<dbReference type="OrthoDB" id="5568734at2759"/>
<keyword evidence="2 5" id="KW-0812">Transmembrane</keyword>
<keyword evidence="3 5" id="KW-1133">Transmembrane helix</keyword>
<name>A0A9N9G247_9GLOM</name>
<dbReference type="InterPro" id="IPR001129">
    <property type="entry name" value="Membr-assoc_MAPEG"/>
</dbReference>
<keyword evidence="4 5" id="KW-0472">Membrane</keyword>
<evidence type="ECO:0000313" key="7">
    <source>
        <dbReference type="Proteomes" id="UP000789831"/>
    </source>
</evidence>
<organism evidence="6 7">
    <name type="scientific">Ambispora gerdemannii</name>
    <dbReference type="NCBI Taxonomy" id="144530"/>
    <lineage>
        <taxon>Eukaryota</taxon>
        <taxon>Fungi</taxon>
        <taxon>Fungi incertae sedis</taxon>
        <taxon>Mucoromycota</taxon>
        <taxon>Glomeromycotina</taxon>
        <taxon>Glomeromycetes</taxon>
        <taxon>Archaeosporales</taxon>
        <taxon>Ambisporaceae</taxon>
        <taxon>Ambispora</taxon>
    </lineage>
</organism>
<evidence type="ECO:0000313" key="6">
    <source>
        <dbReference type="EMBL" id="CAG8579422.1"/>
    </source>
</evidence>
<evidence type="ECO:0000256" key="1">
    <source>
        <dbReference type="ARBA" id="ARBA00004370"/>
    </source>
</evidence>
<gene>
    <name evidence="6" type="ORF">AGERDE_LOCUS8046</name>
</gene>
<comment type="caution">
    <text evidence="6">The sequence shown here is derived from an EMBL/GenBank/DDBJ whole genome shotgun (WGS) entry which is preliminary data.</text>
</comment>
<dbReference type="EMBL" id="CAJVPL010001601">
    <property type="protein sequence ID" value="CAG8579422.1"/>
    <property type="molecule type" value="Genomic_DNA"/>
</dbReference>
<evidence type="ECO:0000256" key="4">
    <source>
        <dbReference type="ARBA" id="ARBA00023136"/>
    </source>
</evidence>
<feature type="transmembrane region" description="Helical" evidence="5">
    <location>
        <begin position="12"/>
        <end position="32"/>
    </location>
</feature>
<dbReference type="Pfam" id="PF01124">
    <property type="entry name" value="MAPEG"/>
    <property type="match status" value="1"/>
</dbReference>
<evidence type="ECO:0000256" key="5">
    <source>
        <dbReference type="SAM" id="Phobius"/>
    </source>
</evidence>
<protein>
    <submittedName>
        <fullName evidence="6">8650_t:CDS:1</fullName>
    </submittedName>
</protein>
<keyword evidence="7" id="KW-1185">Reference proteome</keyword>
<dbReference type="SUPFAM" id="SSF161084">
    <property type="entry name" value="MAPEG domain-like"/>
    <property type="match status" value="1"/>
</dbReference>
<accession>A0A9N9G247</accession>
<dbReference type="Proteomes" id="UP000789831">
    <property type="component" value="Unassembled WGS sequence"/>
</dbReference>
<evidence type="ECO:0000256" key="2">
    <source>
        <dbReference type="ARBA" id="ARBA00022692"/>
    </source>
</evidence>
<comment type="subcellular location">
    <subcellularLocation>
        <location evidence="1">Membrane</location>
    </subcellularLocation>
</comment>
<dbReference type="InterPro" id="IPR023352">
    <property type="entry name" value="MAPEG-like_dom_sf"/>
</dbReference>
<evidence type="ECO:0000256" key="3">
    <source>
        <dbReference type="ARBA" id="ARBA00022989"/>
    </source>
</evidence>
<proteinExistence type="predicted"/>
<dbReference type="AlphaFoldDB" id="A0A9N9G247"/>
<sequence length="110" mass="12678">MSFQTNHYTLQFAIVFAMFLLWLMTLIPIRIAQSRMLGGLDNRNPREQYQELPEWGQRAIGVNNNTFEAFCFLSVAVFTQAFSELLGNPQTENVVRAVDAFCIIFLVLRL</sequence>
<dbReference type="GO" id="GO:0016020">
    <property type="term" value="C:membrane"/>
    <property type="evidence" value="ECO:0007669"/>
    <property type="project" value="UniProtKB-SubCell"/>
</dbReference>
<reference evidence="6" key="1">
    <citation type="submission" date="2021-06" db="EMBL/GenBank/DDBJ databases">
        <authorList>
            <person name="Kallberg Y."/>
            <person name="Tangrot J."/>
            <person name="Rosling A."/>
        </authorList>
    </citation>
    <scope>NUCLEOTIDE SEQUENCE</scope>
    <source>
        <strain evidence="6">MT106</strain>
    </source>
</reference>
<feature type="non-terminal residue" evidence="6">
    <location>
        <position position="110"/>
    </location>
</feature>